<dbReference type="EMBL" id="LGTC01000001">
    <property type="protein sequence ID" value="KNY26703.1"/>
    <property type="molecule type" value="Genomic_DNA"/>
</dbReference>
<evidence type="ECO:0000313" key="4">
    <source>
        <dbReference type="Proteomes" id="UP000036923"/>
    </source>
</evidence>
<sequence length="776" mass="86152">MDFKLRFFIKESKNKGSALVLVLLMLVVMSLLGVSLVMLTTSGLQMSVFHSDLNKAFYTAESAVEQVASVLNEKVALLQEQARAVASSHLQELMEKEPERFRSIDGNIIKSVTENEFRVKYLEAFYDGLNTEFGSIDSEYKKTLLGSGVTDSLGNVYKDLGLDQGTMYLESAEYNNISYNLKVITKGVFNDYKKRLEVTFELLPDSTSIPYQGIGKVSVNKVREIPGIFDKELVAEKNIFAVSGEIMVKGDVLCFGTVPVDSGGEEDQTADINRYGGIIAGMSTDVTQYSNEFGFDLAKTGSVSKGKIQINGNAATMGYIHSIYGDGVTQSSDITINGETYARSIRLDEKSNYSKINLNGNVYVTDNLQIDSNESEVNVSGEYYGFVDAAYMINGKEGASLEDNSKYKRSSSITVNGDSILNIKNKLFLGGSTFIKNADGDPFMTGISALKSGRRFMNAFMENDEETGEPNPLYWYESKTYTTETPYFSLYNVGGTPVQLMAGRNKNGVLTPFPSITTRGMHFKRLWDNLWNNPDDIRSSYLDTENISIMESGIDGNRIIGYSNGAIVANGHVYGVDDFSGNYDSTMFHNIQVGCIEKYHDAIKDFLTGELSGTAPKLDYARPTKTLDTYKGDVSKYTGPNKIVVNEPYIIKDTYDNDIGMFYYGIGDTEITPNGSNCIIGGKETIPEGIIYVEGNIYIKSDFKFDGVILATGNIIFLGNSEINENKPLIDDLFRNDINLKGFFNLLEYEIPNETIRSQRVDKRNISVSEWKEVKP</sequence>
<dbReference type="RefSeq" id="WP_036938227.1">
    <property type="nucleotide sequence ID" value="NZ_JQKC01000006.1"/>
</dbReference>
<evidence type="ECO:0000256" key="1">
    <source>
        <dbReference type="SAM" id="Phobius"/>
    </source>
</evidence>
<organism evidence="3 4">
    <name type="scientific">Pseudobacteroides cellulosolvens ATCC 35603 = DSM 2933</name>
    <dbReference type="NCBI Taxonomy" id="398512"/>
    <lineage>
        <taxon>Bacteria</taxon>
        <taxon>Bacillati</taxon>
        <taxon>Bacillota</taxon>
        <taxon>Clostridia</taxon>
        <taxon>Eubacteriales</taxon>
        <taxon>Oscillospiraceae</taxon>
        <taxon>Pseudobacteroides</taxon>
    </lineage>
</organism>
<feature type="domain" description="Type 4 fimbrial biogenesis protein PilX N-terminal" evidence="2">
    <location>
        <begin position="15"/>
        <end position="65"/>
    </location>
</feature>
<proteinExistence type="predicted"/>
<dbReference type="OrthoDB" id="1736103at2"/>
<dbReference type="InterPro" id="IPR025746">
    <property type="entry name" value="PilX_N_dom"/>
</dbReference>
<protein>
    <submittedName>
        <fullName evidence="3">Type 4 fimbrial biogenesis protein PilX, N-terminal domain containing protein</fullName>
    </submittedName>
</protein>
<feature type="transmembrane region" description="Helical" evidence="1">
    <location>
        <begin position="20"/>
        <end position="39"/>
    </location>
</feature>
<evidence type="ECO:0000259" key="2">
    <source>
        <dbReference type="Pfam" id="PF14341"/>
    </source>
</evidence>
<name>A0A0L6JLS2_9FIRM</name>
<accession>A0A0L6JLS2</accession>
<keyword evidence="1" id="KW-0812">Transmembrane</keyword>
<dbReference type="Proteomes" id="UP000036923">
    <property type="component" value="Unassembled WGS sequence"/>
</dbReference>
<evidence type="ECO:0000313" key="3">
    <source>
        <dbReference type="EMBL" id="KNY26703.1"/>
    </source>
</evidence>
<dbReference type="AlphaFoldDB" id="A0A0L6JLS2"/>
<dbReference type="PATRIC" id="fig|398512.5.peg.2049"/>
<comment type="caution">
    <text evidence="3">The sequence shown here is derived from an EMBL/GenBank/DDBJ whole genome shotgun (WGS) entry which is preliminary data.</text>
</comment>
<dbReference type="Pfam" id="PF14341">
    <property type="entry name" value="PilX_N"/>
    <property type="match status" value="1"/>
</dbReference>
<keyword evidence="1" id="KW-0472">Membrane</keyword>
<dbReference type="eggNOG" id="ENOG502ZC28">
    <property type="taxonomic scope" value="Bacteria"/>
</dbReference>
<reference evidence="4" key="1">
    <citation type="submission" date="2015-07" db="EMBL/GenBank/DDBJ databases">
        <title>Near-Complete Genome Sequence of the Cellulolytic Bacterium Bacteroides (Pseudobacteroides) cellulosolvens ATCC 35603.</title>
        <authorList>
            <person name="Dassa B."/>
            <person name="Utturkar S.M."/>
            <person name="Klingeman D.M."/>
            <person name="Hurt R.A."/>
            <person name="Keller M."/>
            <person name="Xu J."/>
            <person name="Reddy Y.H.K."/>
            <person name="Borovok I."/>
            <person name="Grinberg I.R."/>
            <person name="Lamed R."/>
            <person name="Zhivin O."/>
            <person name="Bayer E.A."/>
            <person name="Brown S.D."/>
        </authorList>
    </citation>
    <scope>NUCLEOTIDE SEQUENCE [LARGE SCALE GENOMIC DNA]</scope>
    <source>
        <strain evidence="4">DSM 2933</strain>
    </source>
</reference>
<keyword evidence="1" id="KW-1133">Transmembrane helix</keyword>
<keyword evidence="4" id="KW-1185">Reference proteome</keyword>
<gene>
    <name evidence="3" type="ORF">Bccel_1968</name>
</gene>
<dbReference type="STRING" id="398512.Bccel_1968"/>